<feature type="domain" description="HTH crp-type" evidence="4">
    <location>
        <begin position="145"/>
        <end position="219"/>
    </location>
</feature>
<dbReference type="InterPro" id="IPR036388">
    <property type="entry name" value="WH-like_DNA-bd_sf"/>
</dbReference>
<dbReference type="EMBL" id="JBHSLF010000021">
    <property type="protein sequence ID" value="MFC5344514.1"/>
    <property type="molecule type" value="Genomic_DNA"/>
</dbReference>
<dbReference type="Gene3D" id="1.10.10.10">
    <property type="entry name" value="Winged helix-like DNA-binding domain superfamily/Winged helix DNA-binding domain"/>
    <property type="match status" value="1"/>
</dbReference>
<evidence type="ECO:0000259" key="4">
    <source>
        <dbReference type="PROSITE" id="PS51063"/>
    </source>
</evidence>
<dbReference type="SUPFAM" id="SSF46785">
    <property type="entry name" value="Winged helix' DNA-binding domain"/>
    <property type="match status" value="1"/>
</dbReference>
<dbReference type="Proteomes" id="UP001596152">
    <property type="component" value="Unassembled WGS sequence"/>
</dbReference>
<dbReference type="InterPro" id="IPR036390">
    <property type="entry name" value="WH_DNA-bd_sf"/>
</dbReference>
<evidence type="ECO:0000313" key="6">
    <source>
        <dbReference type="Proteomes" id="UP001596152"/>
    </source>
</evidence>
<evidence type="ECO:0000256" key="2">
    <source>
        <dbReference type="ARBA" id="ARBA00023125"/>
    </source>
</evidence>
<dbReference type="RefSeq" id="WP_374036138.1">
    <property type="nucleotide sequence ID" value="NZ_CP169082.1"/>
</dbReference>
<dbReference type="Pfam" id="PF13545">
    <property type="entry name" value="HTH_Crp_2"/>
    <property type="match status" value="1"/>
</dbReference>
<accession>A0ABW0FT54</accession>
<organism evidence="5 6">
    <name type="scientific">Brevundimonas staleyi</name>
    <dbReference type="NCBI Taxonomy" id="74326"/>
    <lineage>
        <taxon>Bacteria</taxon>
        <taxon>Pseudomonadati</taxon>
        <taxon>Pseudomonadota</taxon>
        <taxon>Alphaproteobacteria</taxon>
        <taxon>Caulobacterales</taxon>
        <taxon>Caulobacteraceae</taxon>
        <taxon>Brevundimonas</taxon>
    </lineage>
</organism>
<evidence type="ECO:0000256" key="1">
    <source>
        <dbReference type="ARBA" id="ARBA00023015"/>
    </source>
</evidence>
<dbReference type="SUPFAM" id="SSF51206">
    <property type="entry name" value="cAMP-binding domain-like"/>
    <property type="match status" value="1"/>
</dbReference>
<keyword evidence="6" id="KW-1185">Reference proteome</keyword>
<dbReference type="SMART" id="SM00419">
    <property type="entry name" value="HTH_CRP"/>
    <property type="match status" value="1"/>
</dbReference>
<reference evidence="6" key="1">
    <citation type="journal article" date="2019" name="Int. J. Syst. Evol. Microbiol.">
        <title>The Global Catalogue of Microorganisms (GCM) 10K type strain sequencing project: providing services to taxonomists for standard genome sequencing and annotation.</title>
        <authorList>
            <consortium name="The Broad Institute Genomics Platform"/>
            <consortium name="The Broad Institute Genome Sequencing Center for Infectious Disease"/>
            <person name="Wu L."/>
            <person name="Ma J."/>
        </authorList>
    </citation>
    <scope>NUCLEOTIDE SEQUENCE [LARGE SCALE GENOMIC DNA]</scope>
    <source>
        <strain evidence="6">JCM 12125</strain>
    </source>
</reference>
<dbReference type="InterPro" id="IPR012318">
    <property type="entry name" value="HTH_CRP"/>
</dbReference>
<name>A0ABW0FT54_9CAUL</name>
<keyword evidence="1" id="KW-0805">Transcription regulation</keyword>
<keyword evidence="3" id="KW-0804">Transcription</keyword>
<keyword evidence="2" id="KW-0238">DNA-binding</keyword>
<proteinExistence type="predicted"/>
<gene>
    <name evidence="5" type="ORF">ACFPIE_11360</name>
</gene>
<protein>
    <submittedName>
        <fullName evidence="5">Crp/Fnr family transcriptional regulator</fullName>
    </submittedName>
</protein>
<evidence type="ECO:0000256" key="3">
    <source>
        <dbReference type="ARBA" id="ARBA00023163"/>
    </source>
</evidence>
<dbReference type="InterPro" id="IPR014710">
    <property type="entry name" value="RmlC-like_jellyroll"/>
</dbReference>
<comment type="caution">
    <text evidence="5">The sequence shown here is derived from an EMBL/GenBank/DDBJ whole genome shotgun (WGS) entry which is preliminary data.</text>
</comment>
<sequence length="255" mass="27737">MNGPVIIARRLSALAPLAAETVALLESLSDIRQAPAGSEMVADQAALRPRFLINGWGARVRFLADGRRQILSFVLPGDGLGLCERPNPIALTPVVAITPVQWVEADRIAAAAFGGDNPDLEDALHIAAALDEACLLDHVVRLGRQTALERLSHLFLELRDRLTRVDLVQDQAFAFPVTQEQLADAAGLSAVHVNRTLQSLRNDDLIEYQHGRLRLLRPALLETLADYRAPMVSGWTSARHGADGHRAPFLSGHNP</sequence>
<dbReference type="InterPro" id="IPR018490">
    <property type="entry name" value="cNMP-bd_dom_sf"/>
</dbReference>
<evidence type="ECO:0000313" key="5">
    <source>
        <dbReference type="EMBL" id="MFC5344514.1"/>
    </source>
</evidence>
<dbReference type="Gene3D" id="2.60.120.10">
    <property type="entry name" value="Jelly Rolls"/>
    <property type="match status" value="1"/>
</dbReference>
<dbReference type="PROSITE" id="PS51063">
    <property type="entry name" value="HTH_CRP_2"/>
    <property type="match status" value="1"/>
</dbReference>